<reference evidence="2" key="2">
    <citation type="journal article" date="2021" name="PeerJ">
        <title>Extensive microbial diversity within the chicken gut microbiome revealed by metagenomics and culture.</title>
        <authorList>
            <person name="Gilroy R."/>
            <person name="Ravi A."/>
            <person name="Getino M."/>
            <person name="Pursley I."/>
            <person name="Horton D.L."/>
            <person name="Alikhan N.F."/>
            <person name="Baker D."/>
            <person name="Gharbi K."/>
            <person name="Hall N."/>
            <person name="Watson M."/>
            <person name="Adriaenssens E.M."/>
            <person name="Foster-Nyarko E."/>
            <person name="Jarju S."/>
            <person name="Secka A."/>
            <person name="Antonio M."/>
            <person name="Oren A."/>
            <person name="Chaudhuri R.R."/>
            <person name="La Ragione R."/>
            <person name="Hildebrand F."/>
            <person name="Pallen M.J."/>
        </authorList>
    </citation>
    <scope>NUCLEOTIDE SEQUENCE</scope>
    <source>
        <strain evidence="2">C6-149</strain>
    </source>
</reference>
<feature type="transmembrane region" description="Helical" evidence="1">
    <location>
        <begin position="351"/>
        <end position="368"/>
    </location>
</feature>
<feature type="transmembrane region" description="Helical" evidence="1">
    <location>
        <begin position="107"/>
        <end position="127"/>
    </location>
</feature>
<keyword evidence="1" id="KW-1133">Transmembrane helix</keyword>
<comment type="caution">
    <text evidence="2">The sequence shown here is derived from an EMBL/GenBank/DDBJ whole genome shotgun (WGS) entry which is preliminary data.</text>
</comment>
<protein>
    <submittedName>
        <fullName evidence="2">YfhO family protein</fullName>
    </submittedName>
</protein>
<feature type="transmembrane region" description="Helical" evidence="1">
    <location>
        <begin position="226"/>
        <end position="249"/>
    </location>
</feature>
<dbReference type="Pfam" id="PF09586">
    <property type="entry name" value="YfhO"/>
    <property type="match status" value="1"/>
</dbReference>
<sequence length="703" mass="81593">MFKVNWKNYKIYWEYLLLFIIYLFLTYGIHVMFGYSLISTHDVLHQHLPIFIKYRHILSSWIHHTGFGIDQWSWQLGLGASVFKTFSYYVIGDPFAYLSLFFNKNHLIFAFQLIEILRVFLAGYSFVFLAKRFNVKNSAILIGSIAYISSGFAIYSSLFQPFFINALILFPLLIVGIDNIFKNKSSVFFGIIVYFALTVNFYLAFLLGIGCLVYVILYYWNLRKVIWKQIGKLILSFVVATLMSSWILLPELISMINSPRLINVPFANNMHVYTIKYYFALFDGLFGNVNIDPFWLNTLSVNFLLIVLIWLFKNRKKYKLLTQIFVIGLVCSIFPLFAAMFNGFTSPSNRWMFLLTLPLCIASVFFFDQLNLMSLNDWHGIIKVLLIFVIVLLFISLVILNEGKVIIPQLIFLFLYTVIFVLGTKNKKLLSTKILLPLILFNVFIAFNFENDERDIHQFVPLGSVKELIFNPYGFANINHQSKDWYRTSNISNYVSTSGGIVTNNFLFNSPNIDSFYSIQNSGLLSFSKDLLNSQEQLNLPIQQFDDRARVLNFLGVKYLYTNSGLNNVSIDKLPHGYESYYQDNFDYVPVIYGTNGNVQLYRSKQNYPLLYLQHNVISNLKYNLLTSNEKELSLAQAAAIKNTRGLHTVKFKNSLINIPYKIYDDKGNKVSDVLNSQKATNYNIYIPNNKKYKNLELHLLFN</sequence>
<feature type="non-terminal residue" evidence="2">
    <location>
        <position position="703"/>
    </location>
</feature>
<feature type="transmembrane region" description="Helical" evidence="1">
    <location>
        <begin position="162"/>
        <end position="181"/>
    </location>
</feature>
<keyword evidence="1" id="KW-0472">Membrane</keyword>
<organism evidence="2 3">
    <name type="scientific">Candidatus Gallilactobacillus intestinavium</name>
    <dbReference type="NCBI Taxonomy" id="2840838"/>
    <lineage>
        <taxon>Bacteria</taxon>
        <taxon>Bacillati</taxon>
        <taxon>Bacillota</taxon>
        <taxon>Bacilli</taxon>
        <taxon>Lactobacillales</taxon>
        <taxon>Lactobacillaceae</taxon>
        <taxon>Lactobacillaceae incertae sedis</taxon>
        <taxon>Candidatus Gallilactobacillus</taxon>
    </lineage>
</organism>
<dbReference type="PANTHER" id="PTHR38454:SF1">
    <property type="entry name" value="INTEGRAL MEMBRANE PROTEIN"/>
    <property type="match status" value="1"/>
</dbReference>
<feature type="transmembrane region" description="Helical" evidence="1">
    <location>
        <begin position="294"/>
        <end position="312"/>
    </location>
</feature>
<feature type="transmembrane region" description="Helical" evidence="1">
    <location>
        <begin position="12"/>
        <end position="38"/>
    </location>
</feature>
<evidence type="ECO:0000256" key="1">
    <source>
        <dbReference type="SAM" id="Phobius"/>
    </source>
</evidence>
<feature type="transmembrane region" description="Helical" evidence="1">
    <location>
        <begin position="406"/>
        <end position="423"/>
    </location>
</feature>
<proteinExistence type="predicted"/>
<dbReference type="InterPro" id="IPR018580">
    <property type="entry name" value="Uncharacterised_YfhO"/>
</dbReference>
<evidence type="ECO:0000313" key="3">
    <source>
        <dbReference type="Proteomes" id="UP000823614"/>
    </source>
</evidence>
<feature type="transmembrane region" description="Helical" evidence="1">
    <location>
        <begin position="324"/>
        <end position="345"/>
    </location>
</feature>
<keyword evidence="1" id="KW-0812">Transmembrane</keyword>
<feature type="transmembrane region" description="Helical" evidence="1">
    <location>
        <begin position="188"/>
        <end position="220"/>
    </location>
</feature>
<feature type="transmembrane region" description="Helical" evidence="1">
    <location>
        <begin position="380"/>
        <end position="400"/>
    </location>
</feature>
<name>A0A9D9E799_9LACO</name>
<dbReference type="PANTHER" id="PTHR38454">
    <property type="entry name" value="INTEGRAL MEMBRANE PROTEIN-RELATED"/>
    <property type="match status" value="1"/>
</dbReference>
<dbReference type="AlphaFoldDB" id="A0A9D9E799"/>
<feature type="transmembrane region" description="Helical" evidence="1">
    <location>
        <begin position="430"/>
        <end position="449"/>
    </location>
</feature>
<reference evidence="2" key="1">
    <citation type="submission" date="2020-10" db="EMBL/GenBank/DDBJ databases">
        <authorList>
            <person name="Gilroy R."/>
        </authorList>
    </citation>
    <scope>NUCLEOTIDE SEQUENCE</scope>
    <source>
        <strain evidence="2">C6-149</strain>
    </source>
</reference>
<dbReference type="Proteomes" id="UP000823614">
    <property type="component" value="Unassembled WGS sequence"/>
</dbReference>
<accession>A0A9D9E799</accession>
<dbReference type="EMBL" id="JADIMP010000042">
    <property type="protein sequence ID" value="MBO8441251.1"/>
    <property type="molecule type" value="Genomic_DNA"/>
</dbReference>
<evidence type="ECO:0000313" key="2">
    <source>
        <dbReference type="EMBL" id="MBO8441251.1"/>
    </source>
</evidence>
<gene>
    <name evidence="2" type="ORF">IAA89_02255</name>
</gene>